<keyword evidence="2" id="KW-0472">Membrane</keyword>
<feature type="transmembrane region" description="Helical" evidence="2">
    <location>
        <begin position="403"/>
        <end position="420"/>
    </location>
</feature>
<dbReference type="GeneID" id="19943198"/>
<dbReference type="VEuPathDB" id="FungiDB:SDRG_02471"/>
<feature type="region of interest" description="Disordered" evidence="1">
    <location>
        <begin position="484"/>
        <end position="510"/>
    </location>
</feature>
<evidence type="ECO:0000256" key="1">
    <source>
        <dbReference type="SAM" id="MobiDB-lite"/>
    </source>
</evidence>
<feature type="signal peptide" evidence="3">
    <location>
        <begin position="1"/>
        <end position="16"/>
    </location>
</feature>
<evidence type="ECO:0000313" key="5">
    <source>
        <dbReference type="Proteomes" id="UP000030762"/>
    </source>
</evidence>
<dbReference type="EMBL" id="JH767136">
    <property type="protein sequence ID" value="EQC40583.1"/>
    <property type="molecule type" value="Genomic_DNA"/>
</dbReference>
<organism evidence="4 5">
    <name type="scientific">Saprolegnia diclina (strain VS20)</name>
    <dbReference type="NCBI Taxonomy" id="1156394"/>
    <lineage>
        <taxon>Eukaryota</taxon>
        <taxon>Sar</taxon>
        <taxon>Stramenopiles</taxon>
        <taxon>Oomycota</taxon>
        <taxon>Saprolegniomycetes</taxon>
        <taxon>Saprolegniales</taxon>
        <taxon>Saprolegniaceae</taxon>
        <taxon>Saprolegnia</taxon>
    </lineage>
</organism>
<keyword evidence="5" id="KW-1185">Reference proteome</keyword>
<keyword evidence="2" id="KW-1133">Transmembrane helix</keyword>
<feature type="chain" id="PRO_5004571450" description="Intimal thickness related receptor IRP domain-containing protein" evidence="3">
    <location>
        <begin position="17"/>
        <end position="510"/>
    </location>
</feature>
<keyword evidence="2" id="KW-0812">Transmembrane</keyword>
<accession>T0S652</accession>
<dbReference type="OrthoDB" id="62292at2759"/>
<dbReference type="Proteomes" id="UP000030762">
    <property type="component" value="Unassembled WGS sequence"/>
</dbReference>
<proteinExistence type="predicted"/>
<gene>
    <name evidence="4" type="ORF">SDRG_02471</name>
</gene>
<sequence length="510" mass="57162">MLLLLLTSVLLKLVTGIEFTQPYVVQSSSDHVPLVDIFNFTRGGEAVVYLDVTLQATPGVVQGRTMMYLLLCDEMVFGDTYCVNRTLGTAAGCRTFPLRQSSFVSLYNQTSTQYHTITYLHIRVSEASAGPKFIFLDACEALGGTHGWLPSCMKNATGLNTTCFACPDMPAADEDARSNCIVSPTIAPNITGQIDIAMCDGDGRCLGDSVADLLSFYMAYAALWIVLTLLWVVPLLKKPYLCIRLHYLFAIIALMETAYALLSCVTFASPLAPIQIFLQFGYSVVGALFLQFLCRCFTVQLVLMLADGYQVTQNGLENPTWISLDWTFVMFWTICRNASLYSNTASGPGVLQQIQWSVACYLMFSNYSHARRHVKRLRNLTFEMQVRLHIDPDTTPIMEKLRVFHALPVVFFTYFPLLWVNNQLNWMPIPHFIADHGIFTLLCLHLGYRFRVRRFYHEFLLAPSDTILPPPPPDHPTTFVLIQPPNPSEPTACGALAAPRSSNKPRQDPI</sequence>
<reference evidence="4 5" key="1">
    <citation type="submission" date="2012-04" db="EMBL/GenBank/DDBJ databases">
        <title>The Genome Sequence of Saprolegnia declina VS20.</title>
        <authorList>
            <consortium name="The Broad Institute Genome Sequencing Platform"/>
            <person name="Russ C."/>
            <person name="Nusbaum C."/>
            <person name="Tyler B."/>
            <person name="van West P."/>
            <person name="Dieguez-Uribeondo J."/>
            <person name="de Bruijn I."/>
            <person name="Tripathy S."/>
            <person name="Jiang R."/>
            <person name="Young S.K."/>
            <person name="Zeng Q."/>
            <person name="Gargeya S."/>
            <person name="Fitzgerald M."/>
            <person name="Haas B."/>
            <person name="Abouelleil A."/>
            <person name="Alvarado L."/>
            <person name="Arachchi H.M."/>
            <person name="Berlin A."/>
            <person name="Chapman S.B."/>
            <person name="Goldberg J."/>
            <person name="Griggs A."/>
            <person name="Gujja S."/>
            <person name="Hansen M."/>
            <person name="Howarth C."/>
            <person name="Imamovic A."/>
            <person name="Larimer J."/>
            <person name="McCowen C."/>
            <person name="Montmayeur A."/>
            <person name="Murphy C."/>
            <person name="Neiman D."/>
            <person name="Pearson M."/>
            <person name="Priest M."/>
            <person name="Roberts A."/>
            <person name="Saif S."/>
            <person name="Shea T."/>
            <person name="Sisk P."/>
            <person name="Sykes S."/>
            <person name="Wortman J."/>
            <person name="Nusbaum C."/>
            <person name="Birren B."/>
        </authorList>
    </citation>
    <scope>NUCLEOTIDE SEQUENCE [LARGE SCALE GENOMIC DNA]</scope>
    <source>
        <strain evidence="4 5">VS20</strain>
    </source>
</reference>
<evidence type="ECO:0008006" key="6">
    <source>
        <dbReference type="Google" id="ProtNLM"/>
    </source>
</evidence>
<name>T0S652_SAPDV</name>
<dbReference type="RefSeq" id="XP_008606282.1">
    <property type="nucleotide sequence ID" value="XM_008608060.1"/>
</dbReference>
<feature type="transmembrane region" description="Helical" evidence="2">
    <location>
        <begin position="214"/>
        <end position="233"/>
    </location>
</feature>
<evidence type="ECO:0000313" key="4">
    <source>
        <dbReference type="EMBL" id="EQC40583.1"/>
    </source>
</evidence>
<feature type="transmembrane region" description="Helical" evidence="2">
    <location>
        <begin position="245"/>
        <end position="268"/>
    </location>
</feature>
<evidence type="ECO:0000256" key="2">
    <source>
        <dbReference type="SAM" id="Phobius"/>
    </source>
</evidence>
<dbReference type="AlphaFoldDB" id="T0S652"/>
<protein>
    <recommendedName>
        <fullName evidence="6">Intimal thickness related receptor IRP domain-containing protein</fullName>
    </recommendedName>
</protein>
<dbReference type="InParanoid" id="T0S652"/>
<keyword evidence="3" id="KW-0732">Signal</keyword>
<dbReference type="OMA" id="FVWIVHI"/>
<feature type="transmembrane region" description="Helical" evidence="2">
    <location>
        <begin position="426"/>
        <end position="448"/>
    </location>
</feature>
<evidence type="ECO:0000256" key="3">
    <source>
        <dbReference type="SAM" id="SignalP"/>
    </source>
</evidence>